<accession>A0AAD6PIG2</accession>
<keyword evidence="2" id="KW-1185">Reference proteome</keyword>
<evidence type="ECO:0000313" key="1">
    <source>
        <dbReference type="EMBL" id="KAJ6430991.1"/>
    </source>
</evidence>
<dbReference type="Proteomes" id="UP001162972">
    <property type="component" value="Chromosome 10"/>
</dbReference>
<sequence>MIFSPPTSWDIQHFFQAETYDNKVKLLRFETTIHLKVNHFYSYSQTHKPVDASLFLFPNRLRTNLKVIKFLLLLMNIELSGPNYLHNVAALPTKLLQQKLCWITIGVAYEKVGEEGILRIEFAESQLGSISAPITPLQIFVLANAAFRT</sequence>
<dbReference type="AlphaFoldDB" id="A0AAD6PIG2"/>
<protein>
    <submittedName>
        <fullName evidence="1">Uncharacterized protein</fullName>
    </submittedName>
</protein>
<dbReference type="EMBL" id="JAPFFJ010000003">
    <property type="protein sequence ID" value="KAJ6430991.1"/>
    <property type="molecule type" value="Genomic_DNA"/>
</dbReference>
<gene>
    <name evidence="1" type="ORF">OIU84_018491</name>
</gene>
<name>A0AAD6PIG2_9ROSI</name>
<reference evidence="1 2" key="1">
    <citation type="journal article" date="2023" name="Int. J. Mol. Sci.">
        <title>De Novo Assembly and Annotation of 11 Diverse Shrub Willow (Salix) Genomes Reveals Novel Gene Organization in Sex-Linked Regions.</title>
        <authorList>
            <person name="Hyden B."/>
            <person name="Feng K."/>
            <person name="Yates T.B."/>
            <person name="Jawdy S."/>
            <person name="Cereghino C."/>
            <person name="Smart L.B."/>
            <person name="Muchero W."/>
        </authorList>
    </citation>
    <scope>NUCLEOTIDE SEQUENCE [LARGE SCALE GENOMIC DNA]</scope>
    <source>
        <tissue evidence="1">Shoot tip</tissue>
    </source>
</reference>
<evidence type="ECO:0000313" key="2">
    <source>
        <dbReference type="Proteomes" id="UP001162972"/>
    </source>
</evidence>
<organism evidence="1 2">
    <name type="scientific">Salix udensis</name>
    <dbReference type="NCBI Taxonomy" id="889485"/>
    <lineage>
        <taxon>Eukaryota</taxon>
        <taxon>Viridiplantae</taxon>
        <taxon>Streptophyta</taxon>
        <taxon>Embryophyta</taxon>
        <taxon>Tracheophyta</taxon>
        <taxon>Spermatophyta</taxon>
        <taxon>Magnoliopsida</taxon>
        <taxon>eudicotyledons</taxon>
        <taxon>Gunneridae</taxon>
        <taxon>Pentapetalae</taxon>
        <taxon>rosids</taxon>
        <taxon>fabids</taxon>
        <taxon>Malpighiales</taxon>
        <taxon>Salicaceae</taxon>
        <taxon>Saliceae</taxon>
        <taxon>Salix</taxon>
    </lineage>
</organism>
<proteinExistence type="predicted"/>
<comment type="caution">
    <text evidence="1">The sequence shown here is derived from an EMBL/GenBank/DDBJ whole genome shotgun (WGS) entry which is preliminary data.</text>
</comment>